<dbReference type="Proteomes" id="UP000008524">
    <property type="component" value="Chromosome 1"/>
</dbReference>
<sequence>MIPKRNEIVKKECLLSERFIWNRIRPFTDNSWFRKDKKKKKESTRKTARNFQSSFSAQKRKKEKRGGTERLMK</sequence>
<protein>
    <submittedName>
        <fullName evidence="2">Uncharacterized protein</fullName>
    </submittedName>
</protein>
<dbReference type="GeneID" id="4357258"/>
<evidence type="ECO:0000313" key="3">
    <source>
        <dbReference type="Proteomes" id="UP000008524"/>
    </source>
</evidence>
<evidence type="ECO:0000313" key="2">
    <source>
        <dbReference type="EMBL" id="CAJ16210.1"/>
    </source>
</evidence>
<dbReference type="InParanoid" id="Q4GZ36"/>
<feature type="compositionally biased region" description="Basic residues" evidence="1">
    <location>
        <begin position="35"/>
        <end position="48"/>
    </location>
</feature>
<organism evidence="2 3">
    <name type="scientific">Trypanosoma brucei brucei (strain 927/4 GUTat10.1)</name>
    <dbReference type="NCBI Taxonomy" id="185431"/>
    <lineage>
        <taxon>Eukaryota</taxon>
        <taxon>Discoba</taxon>
        <taxon>Euglenozoa</taxon>
        <taxon>Kinetoplastea</taxon>
        <taxon>Metakinetoplastina</taxon>
        <taxon>Trypanosomatida</taxon>
        <taxon>Trypanosomatidae</taxon>
        <taxon>Trypanosoma</taxon>
    </lineage>
</organism>
<dbReference type="KEGG" id="tbr:TB927.1.1830"/>
<reference evidence="2 3" key="1">
    <citation type="journal article" date="2003" name="Nucleic Acids Res.">
        <title>The DNA sequence of chromosome I of an African trypanosome: gene content, chromosome organisation, recombination and polymorphism.</title>
        <authorList>
            <person name="Hall N."/>
            <person name="Berriman M."/>
            <person name="Lennard N.J."/>
            <person name="Harris B.R."/>
            <person name="Hertz-Fowler C."/>
            <person name="Bart-Delabesse E.N."/>
            <person name="Gerrare C.S."/>
            <person name="Atkin R.J."/>
            <person name="Barron A.J."/>
            <person name="Bowman S."/>
            <person name="Bray-Allen S.P."/>
            <person name="Bringaud F."/>
            <person name="Clark L.N."/>
            <person name="Corton C.H."/>
            <person name="Cronin A."/>
            <person name="Davies R."/>
            <person name="Doggett J."/>
            <person name="Fraser A."/>
            <person name="Gruter E."/>
            <person name="Hall S."/>
            <person name="Harper A.D."/>
            <person name="Kay M.P."/>
            <person name="Leech V."/>
            <person name="Mayes R."/>
            <person name="Price C."/>
            <person name="Quail M.A."/>
            <person name="Rabbinowitch E."/>
            <person name="Reitter C."/>
            <person name="Rutherford K."/>
            <person name="Sasse J."/>
            <person name="Sharp S."/>
            <person name="Shownkeen R."/>
            <person name="Macleod A."/>
            <person name="Taylor S."/>
            <person name="Tweedie A."/>
            <person name="Turner C.M.R."/>
            <person name="Tait A."/>
            <person name="Gull K."/>
            <person name="Barrell B."/>
            <person name="Melville S.E."/>
        </authorList>
    </citation>
    <scope>NUCLEOTIDE SEQUENCE [LARGE SCALE GENOMIC DNA]</scope>
    <source>
        <strain evidence="2 3">927/4 GUTat10.1</strain>
    </source>
</reference>
<reference evidence="3" key="2">
    <citation type="journal article" date="2005" name="Science">
        <title>The genome of the African trypanosome Trypanosoma brucei.</title>
        <authorList>
            <person name="Berriman M."/>
            <person name="Ghedin E."/>
            <person name="Hertz-Fowler C."/>
            <person name="Blandin G."/>
            <person name="Renauld H."/>
            <person name="Bartholomeu D.C."/>
            <person name="Lennard N.J."/>
            <person name="Caler E."/>
            <person name="Hamlin N.E."/>
            <person name="Haas B."/>
            <person name="Bohme U."/>
            <person name="Hannick L."/>
            <person name="Aslett M.A."/>
            <person name="Shallom J."/>
            <person name="Marcello L."/>
            <person name="Hou L."/>
            <person name="Wickstead B."/>
            <person name="Alsmark U.C."/>
            <person name="Arrowsmith C."/>
            <person name="Atkin R.J."/>
            <person name="Barron A.J."/>
            <person name="Bringaud F."/>
            <person name="Brooks K."/>
            <person name="Carrington M."/>
            <person name="Cherevach I."/>
            <person name="Chillingworth T.J."/>
            <person name="Churcher C."/>
            <person name="Clark L.N."/>
            <person name="Corton C.H."/>
            <person name="Cronin A."/>
            <person name="Davies R.M."/>
            <person name="Doggett J."/>
            <person name="Djikeng A."/>
            <person name="Feldblyum T."/>
            <person name="Field M.C."/>
            <person name="Fraser A."/>
            <person name="Goodhead I."/>
            <person name="Hance Z."/>
            <person name="Harper D."/>
            <person name="Harris B.R."/>
            <person name="Hauser H."/>
            <person name="Hostetler J."/>
            <person name="Ivens A."/>
            <person name="Jagels K."/>
            <person name="Johnson D."/>
            <person name="Johnson J."/>
            <person name="Jones K."/>
            <person name="Kerhornou A.X."/>
            <person name="Koo H."/>
            <person name="Larke N."/>
            <person name="Landfear S."/>
            <person name="Larkin C."/>
            <person name="Leech V."/>
            <person name="Line A."/>
            <person name="Lord A."/>
            <person name="Macleod A."/>
            <person name="Mooney P.J."/>
            <person name="Moule S."/>
            <person name="Martin D.M."/>
            <person name="Morgan G.W."/>
            <person name="Mungall K."/>
            <person name="Norbertczak H."/>
            <person name="Ormond D."/>
            <person name="Pai G."/>
            <person name="Peacock C.S."/>
            <person name="Peterson J."/>
            <person name="Quail M.A."/>
            <person name="Rabbinowitsch E."/>
            <person name="Rajandream M.A."/>
            <person name="Reitter C."/>
            <person name="Salzberg S.L."/>
            <person name="Sanders M."/>
            <person name="Schobel S."/>
            <person name="Sharp S."/>
            <person name="Simmonds M."/>
            <person name="Simpson A.J."/>
            <person name="Tallon L."/>
            <person name="Turner C.M."/>
            <person name="Tait A."/>
            <person name="Tivey A.R."/>
            <person name="Van Aken S."/>
            <person name="Walker D."/>
            <person name="Wanless D."/>
            <person name="Wang S."/>
            <person name="White B."/>
            <person name="White O."/>
            <person name="Whitehead S."/>
            <person name="Woodward J."/>
            <person name="Wortman J."/>
            <person name="Adams M.D."/>
            <person name="Embley T.M."/>
            <person name="Gull K."/>
            <person name="Ullu E."/>
            <person name="Barry J.D."/>
            <person name="Fairlamb A.H."/>
            <person name="Opperdoes F."/>
            <person name="Barrell B.G."/>
            <person name="Donelson J.E."/>
            <person name="Hall N."/>
            <person name="Fraser C.M."/>
            <person name="Melville S.E."/>
            <person name="El-Sayed N.M."/>
        </authorList>
    </citation>
    <scope>NUCLEOTIDE SEQUENCE [LARGE SCALE GENOMIC DNA]</scope>
    <source>
        <strain evidence="3">927/4 GUTat10.1</strain>
    </source>
</reference>
<keyword evidence="3" id="KW-1185">Reference proteome</keyword>
<dbReference type="AlphaFoldDB" id="Q4GZ36"/>
<name>Q4GZ36_TRYB2</name>
<evidence type="ECO:0000256" key="1">
    <source>
        <dbReference type="SAM" id="MobiDB-lite"/>
    </source>
</evidence>
<gene>
    <name evidence="2" type="ORF">TB927.1.1830</name>
</gene>
<accession>Q4GZ36</accession>
<feature type="region of interest" description="Disordered" evidence="1">
    <location>
        <begin position="34"/>
        <end position="73"/>
    </location>
</feature>
<dbReference type="PaxDb" id="5691-CAJ16210"/>
<dbReference type="EMBL" id="AL929603">
    <property type="protein sequence ID" value="CAJ16210.1"/>
    <property type="molecule type" value="Genomic_DNA"/>
</dbReference>
<dbReference type="RefSeq" id="XP_001218885.1">
    <property type="nucleotide sequence ID" value="XM_001218884.1"/>
</dbReference>
<proteinExistence type="predicted"/>